<keyword evidence="1" id="KW-1133">Transmembrane helix</keyword>
<keyword evidence="1" id="KW-0812">Transmembrane</keyword>
<gene>
    <name evidence="2" type="ORF">ACFQMH_14080</name>
</gene>
<accession>A0ABW2E2W7</accession>
<evidence type="ECO:0000313" key="3">
    <source>
        <dbReference type="Proteomes" id="UP001596409"/>
    </source>
</evidence>
<organism evidence="2 3">
    <name type="scientific">Streptomyces viridiviolaceus</name>
    <dbReference type="NCBI Taxonomy" id="68282"/>
    <lineage>
        <taxon>Bacteria</taxon>
        <taxon>Bacillati</taxon>
        <taxon>Actinomycetota</taxon>
        <taxon>Actinomycetes</taxon>
        <taxon>Kitasatosporales</taxon>
        <taxon>Streptomycetaceae</taxon>
        <taxon>Streptomyces</taxon>
    </lineage>
</organism>
<name>A0ABW2E2W7_9ACTN</name>
<sequence length="46" mass="5019">MVTAQVLFPTGAFTAVFTLLTTYVNHWPAVLRHAPTVFLAAWVTGT</sequence>
<feature type="transmembrane region" description="Helical" evidence="1">
    <location>
        <begin position="6"/>
        <end position="24"/>
    </location>
</feature>
<proteinExistence type="predicted"/>
<reference evidence="3" key="1">
    <citation type="journal article" date="2019" name="Int. J. Syst. Evol. Microbiol.">
        <title>The Global Catalogue of Microorganisms (GCM) 10K type strain sequencing project: providing services to taxonomists for standard genome sequencing and annotation.</title>
        <authorList>
            <consortium name="The Broad Institute Genomics Platform"/>
            <consortium name="The Broad Institute Genome Sequencing Center for Infectious Disease"/>
            <person name="Wu L."/>
            <person name="Ma J."/>
        </authorList>
    </citation>
    <scope>NUCLEOTIDE SEQUENCE [LARGE SCALE GENOMIC DNA]</scope>
    <source>
        <strain evidence="3">JCM 4855</strain>
    </source>
</reference>
<dbReference type="Proteomes" id="UP001596409">
    <property type="component" value="Unassembled WGS sequence"/>
</dbReference>
<evidence type="ECO:0000256" key="1">
    <source>
        <dbReference type="SAM" id="Phobius"/>
    </source>
</evidence>
<comment type="caution">
    <text evidence="2">The sequence shown here is derived from an EMBL/GenBank/DDBJ whole genome shotgun (WGS) entry which is preliminary data.</text>
</comment>
<keyword evidence="3" id="KW-1185">Reference proteome</keyword>
<evidence type="ECO:0000313" key="2">
    <source>
        <dbReference type="EMBL" id="MFC7012823.1"/>
    </source>
</evidence>
<protein>
    <submittedName>
        <fullName evidence="2">Uncharacterized protein</fullName>
    </submittedName>
</protein>
<dbReference type="RefSeq" id="WP_189876209.1">
    <property type="nucleotide sequence ID" value="NZ_BMWA01000019.1"/>
</dbReference>
<dbReference type="EMBL" id="JBHSYM010000026">
    <property type="protein sequence ID" value="MFC7012823.1"/>
    <property type="molecule type" value="Genomic_DNA"/>
</dbReference>
<keyword evidence="1" id="KW-0472">Membrane</keyword>